<protein>
    <submittedName>
        <fullName evidence="1">Uncharacterized protein</fullName>
    </submittedName>
</protein>
<dbReference type="Proteomes" id="UP001144978">
    <property type="component" value="Unassembled WGS sequence"/>
</dbReference>
<organism evidence="1 2">
    <name type="scientific">Trametes sanguinea</name>
    <dbReference type="NCBI Taxonomy" id="158606"/>
    <lineage>
        <taxon>Eukaryota</taxon>
        <taxon>Fungi</taxon>
        <taxon>Dikarya</taxon>
        <taxon>Basidiomycota</taxon>
        <taxon>Agaricomycotina</taxon>
        <taxon>Agaricomycetes</taxon>
        <taxon>Polyporales</taxon>
        <taxon>Polyporaceae</taxon>
        <taxon>Trametes</taxon>
    </lineage>
</organism>
<keyword evidence="2" id="KW-1185">Reference proteome</keyword>
<name>A0ACC1P5X1_9APHY</name>
<comment type="caution">
    <text evidence="1">The sequence shown here is derived from an EMBL/GenBank/DDBJ whole genome shotgun (WGS) entry which is preliminary data.</text>
</comment>
<evidence type="ECO:0000313" key="2">
    <source>
        <dbReference type="Proteomes" id="UP001144978"/>
    </source>
</evidence>
<sequence length="127" mass="13396">MLRAAEIAAPAPTRNTALSRYQPALVKISLADVPFTTGGAGGSCVEEAATGPCCGAATSLGWIKPSSTPSSGSCTGRDMYRITRGRPRTRKIVPPTMEEEERSYTKVPGLGLEVEVRRPDPSRHPGA</sequence>
<evidence type="ECO:0000313" key="1">
    <source>
        <dbReference type="EMBL" id="KAJ2986844.1"/>
    </source>
</evidence>
<accession>A0ACC1P5X1</accession>
<reference evidence="1" key="1">
    <citation type="submission" date="2022-08" db="EMBL/GenBank/DDBJ databases">
        <title>Genome Sequence of Pycnoporus sanguineus.</title>
        <authorList>
            <person name="Buettner E."/>
        </authorList>
    </citation>
    <scope>NUCLEOTIDE SEQUENCE</scope>
    <source>
        <strain evidence="1">CG-C14</strain>
    </source>
</reference>
<gene>
    <name evidence="1" type="ORF">NUW54_g9606</name>
</gene>
<dbReference type="EMBL" id="JANSHE010003262">
    <property type="protein sequence ID" value="KAJ2986844.1"/>
    <property type="molecule type" value="Genomic_DNA"/>
</dbReference>
<proteinExistence type="predicted"/>